<dbReference type="PANTHER" id="PTHR24252">
    <property type="entry name" value="ACROSIN-RELATED"/>
    <property type="match status" value="1"/>
</dbReference>
<evidence type="ECO:0000256" key="2">
    <source>
        <dbReference type="ARBA" id="ARBA00022670"/>
    </source>
</evidence>
<dbReference type="InterPro" id="IPR018114">
    <property type="entry name" value="TRYPSIN_HIS"/>
</dbReference>
<dbReference type="GO" id="GO:0004252">
    <property type="term" value="F:serine-type endopeptidase activity"/>
    <property type="evidence" value="ECO:0007669"/>
    <property type="project" value="InterPro"/>
</dbReference>
<name>A0A8J2JL93_9HEXA</name>
<keyword evidence="2 10" id="KW-0645">Protease</keyword>
<proteinExistence type="predicted"/>
<evidence type="ECO:0000256" key="3">
    <source>
        <dbReference type="ARBA" id="ARBA00022729"/>
    </source>
</evidence>
<evidence type="ECO:0000256" key="10">
    <source>
        <dbReference type="RuleBase" id="RU363034"/>
    </source>
</evidence>
<dbReference type="PROSITE" id="PS00134">
    <property type="entry name" value="TRYPSIN_HIS"/>
    <property type="match status" value="1"/>
</dbReference>
<gene>
    <name evidence="12" type="ORF">AFUS01_LOCUS11266</name>
</gene>
<keyword evidence="5" id="KW-0353">Hemolymph clotting</keyword>
<evidence type="ECO:0000256" key="7">
    <source>
        <dbReference type="ARBA" id="ARBA00023157"/>
    </source>
</evidence>
<keyword evidence="13" id="KW-1185">Reference proteome</keyword>
<dbReference type="Pfam" id="PF00089">
    <property type="entry name" value="Trypsin"/>
    <property type="match status" value="1"/>
</dbReference>
<comment type="catalytic activity">
    <reaction evidence="8">
        <text>Selective cleavage of 103-Arg-|-Ser-104 and 124-Ile-|-Ile-125 bonds in Limulus clotting factor B to form activated factor B. Cleavage of -Pro-Arg-|-Xaa- bonds in synthetic substrates.</text>
        <dbReference type="EC" id="3.4.21.84"/>
    </reaction>
</comment>
<reference evidence="12" key="1">
    <citation type="submission" date="2021-06" db="EMBL/GenBank/DDBJ databases">
        <authorList>
            <person name="Hodson N. C."/>
            <person name="Mongue J. A."/>
            <person name="Jaron S. K."/>
        </authorList>
    </citation>
    <scope>NUCLEOTIDE SEQUENCE</scope>
</reference>
<evidence type="ECO:0000256" key="1">
    <source>
        <dbReference type="ARBA" id="ARBA00022659"/>
    </source>
</evidence>
<evidence type="ECO:0000259" key="11">
    <source>
        <dbReference type="PROSITE" id="PS50240"/>
    </source>
</evidence>
<dbReference type="FunFam" id="2.40.10.10:FF:000120">
    <property type="entry name" value="Putative serine protease"/>
    <property type="match status" value="1"/>
</dbReference>
<feature type="domain" description="Peptidase S1" evidence="11">
    <location>
        <begin position="223"/>
        <end position="470"/>
    </location>
</feature>
<keyword evidence="6 10" id="KW-0720">Serine protease</keyword>
<keyword evidence="1" id="KW-0768">Sushi</keyword>
<dbReference type="PROSITE" id="PS50240">
    <property type="entry name" value="TRYPSIN_DOM"/>
    <property type="match status" value="1"/>
</dbReference>
<dbReference type="SMART" id="SM00020">
    <property type="entry name" value="Tryp_SPc"/>
    <property type="match status" value="1"/>
</dbReference>
<evidence type="ECO:0000256" key="4">
    <source>
        <dbReference type="ARBA" id="ARBA00022801"/>
    </source>
</evidence>
<evidence type="ECO:0000256" key="5">
    <source>
        <dbReference type="ARBA" id="ARBA00022820"/>
    </source>
</evidence>
<dbReference type="AlphaFoldDB" id="A0A8J2JL93"/>
<keyword evidence="7" id="KW-1015">Disulfide bond</keyword>
<accession>A0A8J2JL93</accession>
<evidence type="ECO:0000256" key="6">
    <source>
        <dbReference type="ARBA" id="ARBA00022825"/>
    </source>
</evidence>
<dbReference type="InterPro" id="IPR001254">
    <property type="entry name" value="Trypsin_dom"/>
</dbReference>
<comment type="caution">
    <text evidence="12">The sequence shown here is derived from an EMBL/GenBank/DDBJ whole genome shotgun (WGS) entry which is preliminary data.</text>
</comment>
<evidence type="ECO:0000313" key="12">
    <source>
        <dbReference type="EMBL" id="CAG7722095.1"/>
    </source>
</evidence>
<dbReference type="PANTHER" id="PTHR24252:SF7">
    <property type="entry name" value="HYALIN"/>
    <property type="match status" value="1"/>
</dbReference>
<dbReference type="GO" id="GO:0006508">
    <property type="term" value="P:proteolysis"/>
    <property type="evidence" value="ECO:0007669"/>
    <property type="project" value="UniProtKB-KW"/>
</dbReference>
<sequence length="471" mass="53328">MTKLKINPEKLALLTTENDFGTDWNLIDNELDKCNIRMKLGHNLKVQEEFLRVSVGTIITGGLDENHNWVKNRMKILMSSGIYWLWGKWDKLRSSPKLRRKLKKYVFQQLSFENSSVHVLFLMVTFGEAIVIVDSISIWLPQLALLNYQIISRDIRNAIRLLKLKSWNQGQKLPTWIFLVFLIGKLSEVKGIINFADVPCGKNISVSPFELRYKDTCNVLTRIINGQPVQPGEFPWIVSLKYKWDEHFCGGVIINRRYVLTAAHCFNQEAAGSVKREYLEAVVGATNFETENPALTFGFERVSIHPGYQSRDSSNDLALVRLDAEIPWSDTIRPACFADKYFRPEGSVGVVAGWGETEEGSQMTPSEMNKAKVPIIKNSQCDEWFSRANIKWSPKDTQMCAGYCEGGPDSCKGDSGGPLMVQLENTESKNSVHSVVVGVVAAGKGCGRRRLPGVYTRISHFVQWIHNNVQY</sequence>
<dbReference type="PROSITE" id="PS00135">
    <property type="entry name" value="TRYPSIN_SER"/>
    <property type="match status" value="1"/>
</dbReference>
<evidence type="ECO:0000256" key="9">
    <source>
        <dbReference type="ARBA" id="ARBA00066707"/>
    </source>
</evidence>
<evidence type="ECO:0000313" key="13">
    <source>
        <dbReference type="Proteomes" id="UP000708208"/>
    </source>
</evidence>
<keyword evidence="4 10" id="KW-0378">Hydrolase</keyword>
<dbReference type="OrthoDB" id="9448935at2759"/>
<dbReference type="EMBL" id="CAJVCH010086107">
    <property type="protein sequence ID" value="CAG7722095.1"/>
    <property type="molecule type" value="Genomic_DNA"/>
</dbReference>
<protein>
    <recommendedName>
        <fullName evidence="9">limulus clotting factor C</fullName>
        <ecNumber evidence="9">3.4.21.84</ecNumber>
    </recommendedName>
</protein>
<dbReference type="Proteomes" id="UP000708208">
    <property type="component" value="Unassembled WGS sequence"/>
</dbReference>
<dbReference type="GO" id="GO:0042381">
    <property type="term" value="P:hemolymph coagulation"/>
    <property type="evidence" value="ECO:0007669"/>
    <property type="project" value="UniProtKB-KW"/>
</dbReference>
<evidence type="ECO:0000256" key="8">
    <source>
        <dbReference type="ARBA" id="ARBA00052079"/>
    </source>
</evidence>
<dbReference type="CDD" id="cd00190">
    <property type="entry name" value="Tryp_SPc"/>
    <property type="match status" value="1"/>
</dbReference>
<organism evidence="12 13">
    <name type="scientific">Allacma fusca</name>
    <dbReference type="NCBI Taxonomy" id="39272"/>
    <lineage>
        <taxon>Eukaryota</taxon>
        <taxon>Metazoa</taxon>
        <taxon>Ecdysozoa</taxon>
        <taxon>Arthropoda</taxon>
        <taxon>Hexapoda</taxon>
        <taxon>Collembola</taxon>
        <taxon>Symphypleona</taxon>
        <taxon>Sminthuridae</taxon>
        <taxon>Allacma</taxon>
    </lineage>
</organism>
<dbReference type="InterPro" id="IPR033116">
    <property type="entry name" value="TRYPSIN_SER"/>
</dbReference>
<dbReference type="EC" id="3.4.21.84" evidence="9"/>
<keyword evidence="3" id="KW-0732">Signal</keyword>